<dbReference type="Proteomes" id="UP000321296">
    <property type="component" value="Chromosome"/>
</dbReference>
<keyword evidence="6" id="KW-1185">Reference proteome</keyword>
<evidence type="ECO:0000313" key="6">
    <source>
        <dbReference type="Proteomes" id="UP001529201"/>
    </source>
</evidence>
<dbReference type="RefSeq" id="WP_010276117.1">
    <property type="nucleotide sequence ID" value="NZ_CP042383.1"/>
</dbReference>
<reference evidence="3 6" key="2">
    <citation type="submission" date="2023-02" db="EMBL/GenBank/DDBJ databases">
        <title>Antimicrobial susceptibility testing and tentative epidemiological cut-off values for Lactobacillaceae family species intended for ingestion.</title>
        <authorList>
            <person name="Noehr-Meldgaard K."/>
            <person name="Struve C."/>
            <person name="Ingmer H."/>
            <person name="Koza A."/>
            <person name="Al-Nakeeb K."/>
            <person name="Agersoe Y."/>
        </authorList>
    </citation>
    <scope>NUCLEOTIDE SEQUENCE [LARGE SCALE GENOMIC DNA]</scope>
    <source>
        <strain evidence="3 6">DSM 20193</strain>
    </source>
</reference>
<name>A0A5B8T2P2_LEUPS</name>
<keyword evidence="1" id="KW-0732">Signal</keyword>
<feature type="signal peptide" evidence="1">
    <location>
        <begin position="1"/>
        <end position="28"/>
    </location>
</feature>
<feature type="chain" id="PRO_5022817854" evidence="1">
    <location>
        <begin position="29"/>
        <end position="188"/>
    </location>
</feature>
<accession>A0A5B8T2P2</accession>
<sequence length="188" mass="19120">MTGLQKVSSLVLASTFAVSALSPIIASADTVDTLNGDAHLVVNSNGGADPTPRPDNHGQILMTGVPSFDFGTHNVGKLNDDATFTINAKAATGTAAGTKLADPAKDTATTLNVNDLRPDANAWSITAEVGDLSSANKGTVGLDSFKMTVADNADSHVTGATSASMTLPADIVTGDYHANITYTLSDAE</sequence>
<dbReference type="Pfam" id="PF13731">
    <property type="entry name" value="WxL"/>
    <property type="match status" value="1"/>
</dbReference>
<reference evidence="4 5" key="1">
    <citation type="submission" date="2019-06" db="EMBL/GenBank/DDBJ databases">
        <title>Genome analyses of bacteria isolated from kimchi.</title>
        <authorList>
            <person name="Lee S."/>
            <person name="Ahn S."/>
            <person name="Roh S."/>
        </authorList>
    </citation>
    <scope>NUCLEOTIDE SEQUENCE [LARGE SCALE GENOMIC DNA]</scope>
    <source>
        <strain evidence="4 5">CBA3630</strain>
    </source>
</reference>
<feature type="domain" description="WxL" evidence="2">
    <location>
        <begin position="48"/>
        <end position="153"/>
    </location>
</feature>
<organism evidence="4 5">
    <name type="scientific">Leuconostoc pseudomesenteroides</name>
    <dbReference type="NCBI Taxonomy" id="33968"/>
    <lineage>
        <taxon>Bacteria</taxon>
        <taxon>Bacillati</taxon>
        <taxon>Bacillota</taxon>
        <taxon>Bacilli</taxon>
        <taxon>Lactobacillales</taxon>
        <taxon>Lactobacillaceae</taxon>
        <taxon>Leuconostoc</taxon>
    </lineage>
</organism>
<dbReference type="GeneID" id="64345685"/>
<evidence type="ECO:0000259" key="2">
    <source>
        <dbReference type="Pfam" id="PF13731"/>
    </source>
</evidence>
<evidence type="ECO:0000313" key="3">
    <source>
        <dbReference type="EMBL" id="MDG9734194.1"/>
    </source>
</evidence>
<protein>
    <submittedName>
        <fullName evidence="3">WxL domain-containing protein</fullName>
    </submittedName>
</protein>
<evidence type="ECO:0000256" key="1">
    <source>
        <dbReference type="SAM" id="SignalP"/>
    </source>
</evidence>
<dbReference type="KEGG" id="lpse:FGL85_01800"/>
<evidence type="ECO:0000313" key="4">
    <source>
        <dbReference type="EMBL" id="QEA41343.1"/>
    </source>
</evidence>
<dbReference type="AlphaFoldDB" id="A0A5B8T2P2"/>
<dbReference type="EMBL" id="JARGDN010000015">
    <property type="protein sequence ID" value="MDG9734194.1"/>
    <property type="molecule type" value="Genomic_DNA"/>
</dbReference>
<dbReference type="InterPro" id="IPR027994">
    <property type="entry name" value="WxL_dom"/>
</dbReference>
<dbReference type="Proteomes" id="UP001529201">
    <property type="component" value="Unassembled WGS sequence"/>
</dbReference>
<proteinExistence type="predicted"/>
<gene>
    <name evidence="4" type="ORF">FGL85_01800</name>
    <name evidence="3" type="ORF">P1N92_08760</name>
</gene>
<dbReference type="EMBL" id="CP042383">
    <property type="protein sequence ID" value="QEA41343.1"/>
    <property type="molecule type" value="Genomic_DNA"/>
</dbReference>
<evidence type="ECO:0000313" key="5">
    <source>
        <dbReference type="Proteomes" id="UP000321296"/>
    </source>
</evidence>